<name>A0ABV4X155_9CYAN</name>
<dbReference type="Proteomes" id="UP001576774">
    <property type="component" value="Unassembled WGS sequence"/>
</dbReference>
<comment type="caution">
    <text evidence="3">The sequence shown here is derived from an EMBL/GenBank/DDBJ whole genome shotgun (WGS) entry which is preliminary data.</text>
</comment>
<evidence type="ECO:0000256" key="1">
    <source>
        <dbReference type="SAM" id="MobiDB-lite"/>
    </source>
</evidence>
<feature type="region of interest" description="Disordered" evidence="1">
    <location>
        <begin position="52"/>
        <end position="83"/>
    </location>
</feature>
<feature type="signal peptide" evidence="2">
    <location>
        <begin position="1"/>
        <end position="25"/>
    </location>
</feature>
<evidence type="ECO:0000313" key="3">
    <source>
        <dbReference type="EMBL" id="MFB2876514.1"/>
    </source>
</evidence>
<protein>
    <submittedName>
        <fullName evidence="3">Uncharacterized protein</fullName>
    </submittedName>
</protein>
<dbReference type="EMBL" id="JBHFNQ010000052">
    <property type="protein sequence ID" value="MFB2876514.1"/>
    <property type="molecule type" value="Genomic_DNA"/>
</dbReference>
<keyword evidence="4" id="KW-1185">Reference proteome</keyword>
<keyword evidence="2" id="KW-0732">Signal</keyword>
<evidence type="ECO:0000256" key="2">
    <source>
        <dbReference type="SAM" id="SignalP"/>
    </source>
</evidence>
<gene>
    <name evidence="3" type="ORF">ACE1CC_06450</name>
</gene>
<evidence type="ECO:0000313" key="4">
    <source>
        <dbReference type="Proteomes" id="UP001576774"/>
    </source>
</evidence>
<feature type="chain" id="PRO_5046554880" evidence="2">
    <location>
        <begin position="26"/>
        <end position="83"/>
    </location>
</feature>
<sequence>MNPKTLLSLLLAANSHLLIPGFTNAATLESTSDRNSQVERATMQMEIREINQRNPREIILSNRDNQDFNNDYDRDRGRGRRRR</sequence>
<reference evidence="3 4" key="1">
    <citation type="submission" date="2024-09" db="EMBL/GenBank/DDBJ databases">
        <title>Floridaenema gen nov. (Aerosakkonemataceae, Aerosakkonematales ord. nov., Cyanobacteria) from benthic tropical and subtropical fresh waters, with the description of four new species.</title>
        <authorList>
            <person name="Moretto J.A."/>
            <person name="Berthold D.E."/>
            <person name="Lefler F.W."/>
            <person name="Huang I.-S."/>
            <person name="Laughinghouse H. IV."/>
        </authorList>
    </citation>
    <scope>NUCLEOTIDE SEQUENCE [LARGE SCALE GENOMIC DNA]</scope>
    <source>
        <strain evidence="3 4">BLCC-F46</strain>
    </source>
</reference>
<proteinExistence type="predicted"/>
<organism evidence="3 4">
    <name type="scientific">Floridaenema aerugineum BLCC-F46</name>
    <dbReference type="NCBI Taxonomy" id="3153654"/>
    <lineage>
        <taxon>Bacteria</taxon>
        <taxon>Bacillati</taxon>
        <taxon>Cyanobacteriota</taxon>
        <taxon>Cyanophyceae</taxon>
        <taxon>Oscillatoriophycideae</taxon>
        <taxon>Aerosakkonematales</taxon>
        <taxon>Aerosakkonemataceae</taxon>
        <taxon>Floridanema</taxon>
        <taxon>Floridanema aerugineum</taxon>
    </lineage>
</organism>
<accession>A0ABV4X155</accession>
<dbReference type="RefSeq" id="WP_413269642.1">
    <property type="nucleotide sequence ID" value="NZ_JBHFNQ010000052.1"/>
</dbReference>